<dbReference type="OrthoDB" id="70519at2759"/>
<dbReference type="EMBL" id="GL883015">
    <property type="protein sequence ID" value="EGG19270.1"/>
    <property type="molecule type" value="Genomic_DNA"/>
</dbReference>
<dbReference type="GeneID" id="14871290"/>
<dbReference type="PROSITE" id="PS50088">
    <property type="entry name" value="ANK_REPEAT"/>
    <property type="match status" value="2"/>
</dbReference>
<feature type="repeat" description="ANK" evidence="1">
    <location>
        <begin position="70"/>
        <end position="103"/>
    </location>
</feature>
<dbReference type="InterPro" id="IPR002110">
    <property type="entry name" value="Ankyrin_rpt"/>
</dbReference>
<dbReference type="PROSITE" id="PS50297">
    <property type="entry name" value="ANK_REP_REGION"/>
    <property type="match status" value="2"/>
</dbReference>
<dbReference type="Pfam" id="PF12796">
    <property type="entry name" value="Ank_2"/>
    <property type="match status" value="1"/>
</dbReference>
<dbReference type="SUPFAM" id="SSF48403">
    <property type="entry name" value="Ankyrin repeat"/>
    <property type="match status" value="1"/>
</dbReference>
<feature type="repeat" description="ANK" evidence="1">
    <location>
        <begin position="142"/>
        <end position="174"/>
    </location>
</feature>
<dbReference type="Gene3D" id="1.25.40.20">
    <property type="entry name" value="Ankyrin repeat-containing domain"/>
    <property type="match status" value="1"/>
</dbReference>
<dbReference type="RefSeq" id="XP_004357541.1">
    <property type="nucleotide sequence ID" value="XM_004357484.1"/>
</dbReference>
<dbReference type="Proteomes" id="UP000007797">
    <property type="component" value="Unassembled WGS sequence"/>
</dbReference>
<dbReference type="AlphaFoldDB" id="F4PYK4"/>
<sequence length="185" mass="20341">MEKGGKCNHDHGGGDEDHVCNHVDSNGVSQSLDELAFERGIWGTVISGNATKVEALLKKDASLTNKQDNSGYYPLHYAVRSIDNTDIVELLLEYGARVNVSTPGGATPLHRASFCGSIKSCKLLTNKKEDCNIEFIDHQDSDGMTALHKAYQRGHKEIVQLLIAKGSNQEIKDKKQKKPIDYQSS</sequence>
<dbReference type="OMA" id="YCGHLNV"/>
<keyword evidence="1" id="KW-0040">ANK repeat</keyword>
<keyword evidence="3" id="KW-1185">Reference proteome</keyword>
<name>F4PYK4_CACFS</name>
<dbReference type="KEGG" id="dfa:DFA_02057"/>
<protein>
    <submittedName>
        <fullName evidence="2">Ankyrin repeat-containing protein 39</fullName>
    </submittedName>
</protein>
<dbReference type="PANTHER" id="PTHR24118">
    <property type="entry name" value="POTE ANKYRIN DOMAIN"/>
    <property type="match status" value="1"/>
</dbReference>
<evidence type="ECO:0000313" key="2">
    <source>
        <dbReference type="EMBL" id="EGG19270.1"/>
    </source>
</evidence>
<organism evidence="2 3">
    <name type="scientific">Cavenderia fasciculata</name>
    <name type="common">Slime mold</name>
    <name type="synonym">Dictyostelium fasciculatum</name>
    <dbReference type="NCBI Taxonomy" id="261658"/>
    <lineage>
        <taxon>Eukaryota</taxon>
        <taxon>Amoebozoa</taxon>
        <taxon>Evosea</taxon>
        <taxon>Eumycetozoa</taxon>
        <taxon>Dictyostelia</taxon>
        <taxon>Acytosteliales</taxon>
        <taxon>Cavenderiaceae</taxon>
        <taxon>Cavenderia</taxon>
    </lineage>
</organism>
<dbReference type="InterPro" id="IPR036770">
    <property type="entry name" value="Ankyrin_rpt-contain_sf"/>
</dbReference>
<accession>F4PYK4</accession>
<gene>
    <name evidence="2" type="primary">ankrd39</name>
    <name evidence="2" type="ORF">DFA_02057</name>
</gene>
<dbReference type="STRING" id="1054147.F4PYK4"/>
<reference evidence="3" key="1">
    <citation type="journal article" date="2011" name="Genome Res.">
        <title>Phylogeny-wide analysis of social amoeba genomes highlights ancient origins for complex intercellular communication.</title>
        <authorList>
            <person name="Heidel A.J."/>
            <person name="Lawal H.M."/>
            <person name="Felder M."/>
            <person name="Schilde C."/>
            <person name="Helps N.R."/>
            <person name="Tunggal B."/>
            <person name="Rivero F."/>
            <person name="John U."/>
            <person name="Schleicher M."/>
            <person name="Eichinger L."/>
            <person name="Platzer M."/>
            <person name="Noegel A.A."/>
            <person name="Schaap P."/>
            <person name="Gloeckner G."/>
        </authorList>
    </citation>
    <scope>NUCLEOTIDE SEQUENCE [LARGE SCALE GENOMIC DNA]</scope>
    <source>
        <strain evidence="3">SH3</strain>
    </source>
</reference>
<evidence type="ECO:0000256" key="1">
    <source>
        <dbReference type="PROSITE-ProRule" id="PRU00023"/>
    </source>
</evidence>
<dbReference type="Pfam" id="PF00023">
    <property type="entry name" value="Ank"/>
    <property type="match status" value="1"/>
</dbReference>
<proteinExistence type="predicted"/>
<evidence type="ECO:0000313" key="3">
    <source>
        <dbReference type="Proteomes" id="UP000007797"/>
    </source>
</evidence>
<dbReference type="PANTHER" id="PTHR24118:SF99">
    <property type="entry name" value="POTE ANKYRIN DOMAIN FAMILY MEMBER 3C-RELATED"/>
    <property type="match status" value="1"/>
</dbReference>
<dbReference type="SMART" id="SM00248">
    <property type="entry name" value="ANK"/>
    <property type="match status" value="3"/>
</dbReference>